<evidence type="ECO:0000256" key="1">
    <source>
        <dbReference type="SAM" id="Phobius"/>
    </source>
</evidence>
<comment type="caution">
    <text evidence="2">The sequence shown here is derived from an EMBL/GenBank/DDBJ whole genome shotgun (WGS) entry which is preliminary data.</text>
</comment>
<feature type="transmembrane region" description="Helical" evidence="1">
    <location>
        <begin position="94"/>
        <end position="115"/>
    </location>
</feature>
<reference evidence="2 3" key="1">
    <citation type="submission" date="2021-03" db="EMBL/GenBank/DDBJ databases">
        <title>Genomic Encyclopedia of Type Strains, Phase IV (KMG-IV): sequencing the most valuable type-strain genomes for metagenomic binning, comparative biology and taxonomic classification.</title>
        <authorList>
            <person name="Goeker M."/>
        </authorList>
    </citation>
    <scope>NUCLEOTIDE SEQUENCE [LARGE SCALE GENOMIC DNA]</scope>
    <source>
        <strain evidence="2 3">DSM 25790</strain>
    </source>
</reference>
<dbReference type="RefSeq" id="WP_226371071.1">
    <property type="nucleotide sequence ID" value="NZ_JAGIKX010000011.1"/>
</dbReference>
<keyword evidence="3" id="KW-1185">Reference proteome</keyword>
<dbReference type="Proteomes" id="UP001519294">
    <property type="component" value="Unassembled WGS sequence"/>
</dbReference>
<proteinExistence type="predicted"/>
<keyword evidence="1" id="KW-0812">Transmembrane</keyword>
<accession>A0ABS4S818</accession>
<name>A0ABS4S818_9BACI</name>
<keyword evidence="1" id="KW-0472">Membrane</keyword>
<feature type="transmembrane region" description="Helical" evidence="1">
    <location>
        <begin position="67"/>
        <end position="88"/>
    </location>
</feature>
<sequence length="122" mass="13130">MFKRFLMVFLTLIIAVGAVLLAAKHPTGPNTVSYDEPAGLWISIGMIIVLFLPPLILSLFSKHVVRIISAVYQTFVVISFLGMIPIGFLSPHHVGASVIAILGAFVSIASVIVTLKVDSNKK</sequence>
<organism evidence="2 3">
    <name type="scientific">Virgibacillus alimentarius</name>
    <dbReference type="NCBI Taxonomy" id="698769"/>
    <lineage>
        <taxon>Bacteria</taxon>
        <taxon>Bacillati</taxon>
        <taxon>Bacillota</taxon>
        <taxon>Bacilli</taxon>
        <taxon>Bacillales</taxon>
        <taxon>Bacillaceae</taxon>
        <taxon>Virgibacillus</taxon>
    </lineage>
</organism>
<feature type="transmembrane region" description="Helical" evidence="1">
    <location>
        <begin position="38"/>
        <end position="60"/>
    </location>
</feature>
<dbReference type="EMBL" id="JAGIKX010000011">
    <property type="protein sequence ID" value="MBP2257620.1"/>
    <property type="molecule type" value="Genomic_DNA"/>
</dbReference>
<gene>
    <name evidence="2" type="ORF">J2Z81_001574</name>
</gene>
<keyword evidence="1" id="KW-1133">Transmembrane helix</keyword>
<evidence type="ECO:0000313" key="3">
    <source>
        <dbReference type="Proteomes" id="UP001519294"/>
    </source>
</evidence>
<protein>
    <recommendedName>
        <fullName evidence="4">Integral inner membrane protein</fullName>
    </recommendedName>
</protein>
<evidence type="ECO:0000313" key="2">
    <source>
        <dbReference type="EMBL" id="MBP2257620.1"/>
    </source>
</evidence>
<evidence type="ECO:0008006" key="4">
    <source>
        <dbReference type="Google" id="ProtNLM"/>
    </source>
</evidence>